<gene>
    <name evidence="2" type="ORF">GPU96_08g14680</name>
    <name evidence="3" type="ORF">PFJ87_08g00330</name>
</gene>
<protein>
    <recommendedName>
        <fullName evidence="1">MIF4G-like type 2 domain-containing protein</fullName>
    </recommendedName>
</protein>
<evidence type="ECO:0000313" key="2">
    <source>
        <dbReference type="EMBL" id="UTX43699.1"/>
    </source>
</evidence>
<dbReference type="OrthoDB" id="2188448at2759"/>
<dbReference type="Gene3D" id="1.25.40.180">
    <property type="match status" value="1"/>
</dbReference>
<dbReference type="GO" id="GO:0016070">
    <property type="term" value="P:RNA metabolic process"/>
    <property type="evidence" value="ECO:0007669"/>
    <property type="project" value="InterPro"/>
</dbReference>
<dbReference type="EMBL" id="CP075154">
    <property type="protein sequence ID" value="UTX43699.1"/>
    <property type="molecule type" value="Genomic_DNA"/>
</dbReference>
<feature type="domain" description="MIF4G-like type 2" evidence="1">
    <location>
        <begin position="303"/>
        <end position="387"/>
    </location>
</feature>
<evidence type="ECO:0000313" key="4">
    <source>
        <dbReference type="Proteomes" id="UP001059546"/>
    </source>
</evidence>
<sequence>MQLPIARINSTNHWRILEEVRLSKDKEKAIEDIKNVVLLMPHKSSIMASFISDLAKDDADFKNGIAKMIDEISTSNDSSMLISASFTLKRLGVKGMESFFWTKETPTISSLFECVSLEISQDSLNGCREEAERILGIAGEEGFEEVFCVVQAMRSFRFSVQECVSQLGCISRQKSLVDGIRMLQKKENSLYLCALALEFAKKQGFLKILLEELPAFEQEFKGILIPLLFEQYHNPSEESSSVYISSSYMPLRTLEDINPFKQLITEDIAKNMKRISGTSKVEKFLNEGKSEDTKKVPRMSREEFEKTDFEDRKAFFKSFCLLGSPSISHFLTYLEIYKENFVLGEDDQKLFLSIFFETFGDYESFCRIVIEKMVRFRIIDSELLAGFISNSAL</sequence>
<evidence type="ECO:0000313" key="3">
    <source>
        <dbReference type="EMBL" id="WEL39175.1"/>
    </source>
</evidence>
<name>A0A9Q9CD21_ENCHE</name>
<dbReference type="InterPro" id="IPR015174">
    <property type="entry name" value="MIF4G-like_typ-2"/>
</dbReference>
<reference evidence="2" key="1">
    <citation type="submission" date="2021-05" db="EMBL/GenBank/DDBJ databases">
        <title>Encephalitozoon hellem ATCC 50604 Complete Genome.</title>
        <authorList>
            <person name="Mascarenhas dos Santos A.C."/>
            <person name="Julian A.T."/>
            <person name="Pombert J.-F."/>
        </authorList>
    </citation>
    <scope>NUCLEOTIDE SEQUENCE</scope>
    <source>
        <strain evidence="2">ATCC 50604</strain>
    </source>
</reference>
<organism evidence="2 4">
    <name type="scientific">Encephalitozoon hellem</name>
    <name type="common">Microsporidian parasite</name>
    <dbReference type="NCBI Taxonomy" id="27973"/>
    <lineage>
        <taxon>Eukaryota</taxon>
        <taxon>Fungi</taxon>
        <taxon>Fungi incertae sedis</taxon>
        <taxon>Microsporidia</taxon>
        <taxon>Unikaryonidae</taxon>
        <taxon>Encephalitozoon</taxon>
    </lineage>
</organism>
<dbReference type="SUPFAM" id="SSF48371">
    <property type="entry name" value="ARM repeat"/>
    <property type="match status" value="1"/>
</dbReference>
<evidence type="ECO:0000313" key="5">
    <source>
        <dbReference type="Proteomes" id="UP001217963"/>
    </source>
</evidence>
<evidence type="ECO:0000259" key="1">
    <source>
        <dbReference type="Pfam" id="PF09090"/>
    </source>
</evidence>
<dbReference type="Pfam" id="PF09090">
    <property type="entry name" value="MIF4G_like_2"/>
    <property type="match status" value="1"/>
</dbReference>
<dbReference type="Proteomes" id="UP001217963">
    <property type="component" value="Chromosome VIII"/>
</dbReference>
<proteinExistence type="predicted"/>
<reference evidence="3 5" key="2">
    <citation type="submission" date="2023-02" db="EMBL/GenBank/DDBJ databases">
        <title>Encephalitozoon hellem ATCC 50451 complete genome.</title>
        <authorList>
            <person name="Mascarenhas dos Santos A.C."/>
            <person name="Julian A.T."/>
            <person name="Pombert J.-F."/>
        </authorList>
    </citation>
    <scope>NUCLEOTIDE SEQUENCE [LARGE SCALE GENOMIC DNA]</scope>
    <source>
        <strain evidence="3 5">ATCC 50451</strain>
    </source>
</reference>
<dbReference type="EMBL" id="CP119069">
    <property type="protein sequence ID" value="WEL39175.1"/>
    <property type="molecule type" value="Genomic_DNA"/>
</dbReference>
<accession>A0A9Q9CD21</accession>
<dbReference type="InterPro" id="IPR016024">
    <property type="entry name" value="ARM-type_fold"/>
</dbReference>
<dbReference type="Proteomes" id="UP001059546">
    <property type="component" value="Chromosome VIII"/>
</dbReference>
<keyword evidence="5" id="KW-1185">Reference proteome</keyword>
<dbReference type="AlphaFoldDB" id="A0A9Q9CD21"/>